<gene>
    <name evidence="2" type="ORF">FHETE_1330</name>
</gene>
<dbReference type="AlphaFoldDB" id="A0A8H5TW98"/>
<evidence type="ECO:0000313" key="2">
    <source>
        <dbReference type="EMBL" id="KAF5678356.1"/>
    </source>
</evidence>
<comment type="caution">
    <text evidence="2">The sequence shown here is derived from an EMBL/GenBank/DDBJ whole genome shotgun (WGS) entry which is preliminary data.</text>
</comment>
<accession>A0A8H5TW98</accession>
<dbReference type="InterPro" id="IPR045518">
    <property type="entry name" value="2EXR"/>
</dbReference>
<protein>
    <recommendedName>
        <fullName evidence="1">2EXR domain-containing protein</fullName>
    </recommendedName>
</protein>
<keyword evidence="3" id="KW-1185">Reference proteome</keyword>
<dbReference type="Pfam" id="PF20150">
    <property type="entry name" value="2EXR"/>
    <property type="match status" value="1"/>
</dbReference>
<reference evidence="2 3" key="1">
    <citation type="submission" date="2020-05" db="EMBL/GenBank/DDBJ databases">
        <title>Identification and distribution of gene clusters putatively required for synthesis of sphingolipid metabolism inhibitors in phylogenetically diverse species of the filamentous fungus Fusarium.</title>
        <authorList>
            <person name="Kim H.-S."/>
            <person name="Busman M."/>
            <person name="Brown D.W."/>
            <person name="Divon H."/>
            <person name="Uhlig S."/>
            <person name="Proctor R.H."/>
        </authorList>
    </citation>
    <scope>NUCLEOTIDE SEQUENCE [LARGE SCALE GENOMIC DNA]</scope>
    <source>
        <strain evidence="2 3">NRRL 20693</strain>
    </source>
</reference>
<name>A0A8H5TW98_FUSHE</name>
<evidence type="ECO:0000313" key="3">
    <source>
        <dbReference type="Proteomes" id="UP000567885"/>
    </source>
</evidence>
<proteinExistence type="predicted"/>
<dbReference type="EMBL" id="JAAGWQ010000019">
    <property type="protein sequence ID" value="KAF5678356.1"/>
    <property type="molecule type" value="Genomic_DNA"/>
</dbReference>
<sequence>MPDTFHPFLKLPRELREQIWTYAGDPSRRSVHVCPFYEDSPSDQPLQKRAINLMLLRHHSVRKRRLLHSRPTGNIQVRSEVCDKGMWSACRESRLVLQKPSRCPPETLFENGFTNYCRSFFPSSHLFYLIRPPTGPETFIEDYGEPDRGLSEVMVRSMPNTHLVVEYDQTWARKSNRTRIRSVLAYAARTLDVHVMWLVDYKIKRKQYAPSQQERTSPGIIFRCGNHQFVSVKDRQQEWDCFWHAEASGLWSLLNSMRWAERRVRMVDRPNCRWGVLACEEI</sequence>
<evidence type="ECO:0000259" key="1">
    <source>
        <dbReference type="Pfam" id="PF20150"/>
    </source>
</evidence>
<dbReference type="OrthoDB" id="3596450at2759"/>
<organism evidence="2 3">
    <name type="scientific">Fusarium heterosporum</name>
    <dbReference type="NCBI Taxonomy" id="42747"/>
    <lineage>
        <taxon>Eukaryota</taxon>
        <taxon>Fungi</taxon>
        <taxon>Dikarya</taxon>
        <taxon>Ascomycota</taxon>
        <taxon>Pezizomycotina</taxon>
        <taxon>Sordariomycetes</taxon>
        <taxon>Hypocreomycetidae</taxon>
        <taxon>Hypocreales</taxon>
        <taxon>Nectriaceae</taxon>
        <taxon>Fusarium</taxon>
        <taxon>Fusarium heterosporum species complex</taxon>
    </lineage>
</organism>
<dbReference type="Proteomes" id="UP000567885">
    <property type="component" value="Unassembled WGS sequence"/>
</dbReference>
<feature type="domain" description="2EXR" evidence="1">
    <location>
        <begin position="5"/>
        <end position="98"/>
    </location>
</feature>